<protein>
    <submittedName>
        <fullName evidence="1">Uncharacterized protein</fullName>
    </submittedName>
</protein>
<reference evidence="1" key="1">
    <citation type="journal article" date="2023" name="Insect Mol. Biol.">
        <title>Genome sequencing provides insights into the evolution of gene families encoding plant cell wall-degrading enzymes in longhorned beetles.</title>
        <authorList>
            <person name="Shin N.R."/>
            <person name="Okamura Y."/>
            <person name="Kirsch R."/>
            <person name="Pauchet Y."/>
        </authorList>
    </citation>
    <scope>NUCLEOTIDE SEQUENCE</scope>
    <source>
        <strain evidence="1">RBIC_L_NR</strain>
    </source>
</reference>
<name>A0AAV8WTM1_9CUCU</name>
<organism evidence="1 2">
    <name type="scientific">Rhamnusium bicolor</name>
    <dbReference type="NCBI Taxonomy" id="1586634"/>
    <lineage>
        <taxon>Eukaryota</taxon>
        <taxon>Metazoa</taxon>
        <taxon>Ecdysozoa</taxon>
        <taxon>Arthropoda</taxon>
        <taxon>Hexapoda</taxon>
        <taxon>Insecta</taxon>
        <taxon>Pterygota</taxon>
        <taxon>Neoptera</taxon>
        <taxon>Endopterygota</taxon>
        <taxon>Coleoptera</taxon>
        <taxon>Polyphaga</taxon>
        <taxon>Cucujiformia</taxon>
        <taxon>Chrysomeloidea</taxon>
        <taxon>Cerambycidae</taxon>
        <taxon>Lepturinae</taxon>
        <taxon>Rhagiini</taxon>
        <taxon>Rhamnusium</taxon>
    </lineage>
</organism>
<dbReference type="EMBL" id="JANEYF010004829">
    <property type="protein sequence ID" value="KAJ8929978.1"/>
    <property type="molecule type" value="Genomic_DNA"/>
</dbReference>
<sequence>MRIRHIVTLCPEKVPPLANSKFEWTFIPITECHAPSIEDIFKFIRVVQFCRKKKSGKKSTHRTV</sequence>
<dbReference type="AlphaFoldDB" id="A0AAV8WTM1"/>
<gene>
    <name evidence="1" type="ORF">NQ314_017285</name>
</gene>
<comment type="caution">
    <text evidence="1">The sequence shown here is derived from an EMBL/GenBank/DDBJ whole genome shotgun (WGS) entry which is preliminary data.</text>
</comment>
<keyword evidence="2" id="KW-1185">Reference proteome</keyword>
<evidence type="ECO:0000313" key="1">
    <source>
        <dbReference type="EMBL" id="KAJ8929978.1"/>
    </source>
</evidence>
<dbReference type="Gene3D" id="3.90.190.10">
    <property type="entry name" value="Protein tyrosine phosphatase superfamily"/>
    <property type="match status" value="1"/>
</dbReference>
<accession>A0AAV8WTM1</accession>
<evidence type="ECO:0000313" key="2">
    <source>
        <dbReference type="Proteomes" id="UP001162156"/>
    </source>
</evidence>
<proteinExistence type="predicted"/>
<dbReference type="InterPro" id="IPR029021">
    <property type="entry name" value="Prot-tyrosine_phosphatase-like"/>
</dbReference>
<dbReference type="SUPFAM" id="SSF52799">
    <property type="entry name" value="(Phosphotyrosine protein) phosphatases II"/>
    <property type="match status" value="1"/>
</dbReference>
<dbReference type="Proteomes" id="UP001162156">
    <property type="component" value="Unassembled WGS sequence"/>
</dbReference>